<keyword evidence="2" id="KW-1185">Reference proteome</keyword>
<dbReference type="RefSeq" id="WP_155170748.1">
    <property type="nucleotide sequence ID" value="NZ_BAAAFL010000068.1"/>
</dbReference>
<reference evidence="1 2" key="1">
    <citation type="submission" date="2019-02" db="EMBL/GenBank/DDBJ databases">
        <authorList>
            <person name="Goldberg S.R."/>
            <person name="Haltli B.A."/>
            <person name="Correa H."/>
            <person name="Russell K.G."/>
        </authorList>
    </citation>
    <scope>NUCLEOTIDE SEQUENCE [LARGE SCALE GENOMIC DNA]</scope>
    <source>
        <strain evidence="1 2">JCM 16186</strain>
    </source>
</reference>
<evidence type="ECO:0000313" key="2">
    <source>
        <dbReference type="Proteomes" id="UP000798808"/>
    </source>
</evidence>
<organism evidence="1 2">
    <name type="scientific">Fulvivirga kasyanovii</name>
    <dbReference type="NCBI Taxonomy" id="396812"/>
    <lineage>
        <taxon>Bacteria</taxon>
        <taxon>Pseudomonadati</taxon>
        <taxon>Bacteroidota</taxon>
        <taxon>Cytophagia</taxon>
        <taxon>Cytophagales</taxon>
        <taxon>Fulvivirgaceae</taxon>
        <taxon>Fulvivirga</taxon>
    </lineage>
</organism>
<name>A0ABW9RKT4_9BACT</name>
<sequence length="101" mass="11352">MTTIQDTKGTTTMQGKFDLIKGEYTPEEALEIVTHVLLKKINFHEMRGLSQQIRFGLKDDASLQRITELKASLEAFQELAKEAKLSGKSVRLKSSISVELI</sequence>
<evidence type="ECO:0000313" key="1">
    <source>
        <dbReference type="EMBL" id="MTI24707.1"/>
    </source>
</evidence>
<proteinExistence type="predicted"/>
<dbReference type="EMBL" id="SMLW01000445">
    <property type="protein sequence ID" value="MTI24707.1"/>
    <property type="molecule type" value="Genomic_DNA"/>
</dbReference>
<accession>A0ABW9RKT4</accession>
<gene>
    <name evidence="1" type="ORF">E1163_07100</name>
</gene>
<comment type="caution">
    <text evidence="1">The sequence shown here is derived from an EMBL/GenBank/DDBJ whole genome shotgun (WGS) entry which is preliminary data.</text>
</comment>
<dbReference type="Proteomes" id="UP000798808">
    <property type="component" value="Unassembled WGS sequence"/>
</dbReference>
<protein>
    <submittedName>
        <fullName evidence="1">Uncharacterized protein</fullName>
    </submittedName>
</protein>